<feature type="chain" id="PRO_5001983598" description="Lipoprotein" evidence="1">
    <location>
        <begin position="39"/>
        <end position="181"/>
    </location>
</feature>
<dbReference type="EMBL" id="CP009962">
    <property type="protein sequence ID" value="AIY43848.1"/>
    <property type="molecule type" value="Genomic_DNA"/>
</dbReference>
<feature type="signal peptide" evidence="1">
    <location>
        <begin position="1"/>
        <end position="38"/>
    </location>
</feature>
<evidence type="ECO:0000313" key="2">
    <source>
        <dbReference type="EMBL" id="AIY43848.1"/>
    </source>
</evidence>
<organism evidence="2 3">
    <name type="scientific">Collimonas arenae</name>
    <dbReference type="NCBI Taxonomy" id="279058"/>
    <lineage>
        <taxon>Bacteria</taxon>
        <taxon>Pseudomonadati</taxon>
        <taxon>Pseudomonadota</taxon>
        <taxon>Betaproteobacteria</taxon>
        <taxon>Burkholderiales</taxon>
        <taxon>Oxalobacteraceae</taxon>
        <taxon>Collimonas</taxon>
    </lineage>
</organism>
<reference evidence="3" key="1">
    <citation type="journal article" date="2014" name="Soil Biol. Biochem.">
        <title>Structure and function of bacterial communities in ageing soils: Insights from the Mendocino ecological staircase.</title>
        <authorList>
            <person name="Uroz S."/>
            <person name="Tech J.J."/>
            <person name="Sawaya N.A."/>
            <person name="Frey-Klett P."/>
            <person name="Leveau J.H.J."/>
        </authorList>
    </citation>
    <scope>NUCLEOTIDE SEQUENCE [LARGE SCALE GENOMIC DNA]</scope>
    <source>
        <strain evidence="3">Cal35</strain>
    </source>
</reference>
<keyword evidence="1" id="KW-0732">Signal</keyword>
<dbReference type="Proteomes" id="UP000030302">
    <property type="component" value="Chromosome"/>
</dbReference>
<name>A0A0A1FGG3_9BURK</name>
<dbReference type="HOGENOM" id="CLU_1515387_0_0_4"/>
<accession>A0A0A1FGG3</accession>
<gene>
    <name evidence="2" type="ORF">LT85_4690</name>
</gene>
<sequence>MRRAMSSIMRHCSARCSRLPALALLALSTALLAPVSHAQQLQTKFGCNMTRDEDGEKVIYGDTGEFRLNGDRIEALRWESALYRPTHGFECSIDTGDDPQAEVAQDGKKDNWRITLKDPAAARQQRGYDFFNHGMNCSIRLQRDGDKLHVIPSCPALCGSRGNFTELSVNLKTGECSYQDK</sequence>
<dbReference type="AlphaFoldDB" id="A0A0A1FGG3"/>
<dbReference type="KEGG" id="care:LT85_4690"/>
<keyword evidence="3" id="KW-1185">Reference proteome</keyword>
<proteinExistence type="predicted"/>
<evidence type="ECO:0008006" key="4">
    <source>
        <dbReference type="Google" id="ProtNLM"/>
    </source>
</evidence>
<protein>
    <recommendedName>
        <fullName evidence="4">Lipoprotein</fullName>
    </recommendedName>
</protein>
<dbReference type="STRING" id="279058.LT85_4690"/>
<evidence type="ECO:0000256" key="1">
    <source>
        <dbReference type="SAM" id="SignalP"/>
    </source>
</evidence>
<evidence type="ECO:0000313" key="3">
    <source>
        <dbReference type="Proteomes" id="UP000030302"/>
    </source>
</evidence>